<dbReference type="Gene3D" id="3.90.79.10">
    <property type="entry name" value="Nucleoside Triphosphate Pyrophosphohydrolase"/>
    <property type="match status" value="1"/>
</dbReference>
<organism evidence="6 7">
    <name type="scientific">Rhizobium jaguaris</name>
    <dbReference type="NCBI Taxonomy" id="1312183"/>
    <lineage>
        <taxon>Bacteria</taxon>
        <taxon>Pseudomonadati</taxon>
        <taxon>Pseudomonadota</taxon>
        <taxon>Alphaproteobacteria</taxon>
        <taxon>Hyphomicrobiales</taxon>
        <taxon>Rhizobiaceae</taxon>
        <taxon>Rhizobium/Agrobacterium group</taxon>
        <taxon>Rhizobium</taxon>
    </lineage>
</organism>
<keyword evidence="7" id="KW-1185">Reference proteome</keyword>
<dbReference type="EMBL" id="CP032695">
    <property type="protein sequence ID" value="AYG62234.1"/>
    <property type="molecule type" value="Genomic_DNA"/>
</dbReference>
<keyword evidence="3" id="KW-0378">Hydrolase</keyword>
<keyword evidence="4" id="KW-0460">Magnesium</keyword>
<dbReference type="KEGG" id="rjg:CCGE525_25770"/>
<dbReference type="GO" id="GO:0034431">
    <property type="term" value="F:bis(5'-adenosyl)-hexaphosphatase activity"/>
    <property type="evidence" value="ECO:0007669"/>
    <property type="project" value="TreeGrafter"/>
</dbReference>
<dbReference type="GO" id="GO:0071543">
    <property type="term" value="P:diphosphoinositol polyphosphate metabolic process"/>
    <property type="evidence" value="ECO:0007669"/>
    <property type="project" value="TreeGrafter"/>
</dbReference>
<proteinExistence type="predicted"/>
<keyword evidence="6" id="KW-0614">Plasmid</keyword>
<dbReference type="CDD" id="cd04666">
    <property type="entry name" value="NUDIX_DIPP2_like_Nudt4"/>
    <property type="match status" value="1"/>
</dbReference>
<evidence type="ECO:0000313" key="6">
    <source>
        <dbReference type="EMBL" id="AYG62234.1"/>
    </source>
</evidence>
<evidence type="ECO:0000256" key="3">
    <source>
        <dbReference type="ARBA" id="ARBA00022801"/>
    </source>
</evidence>
<reference evidence="6 7" key="1">
    <citation type="submission" date="2018-10" db="EMBL/GenBank/DDBJ databases">
        <title>Rhizobium etli, R. leguminosarum and a new Rhizobium genospecies from Phaseolus dumosus.</title>
        <authorList>
            <person name="Ramirez-Puebla S.T."/>
            <person name="Rogel-Hernandez M.A."/>
            <person name="Guerrero G."/>
            <person name="Ormeno-Orrillo E."/>
            <person name="Martinez-Romero J.C."/>
            <person name="Negrete-Yankelevich S."/>
            <person name="Martinez-Romero E."/>
        </authorList>
    </citation>
    <scope>NUCLEOTIDE SEQUENCE [LARGE SCALE GENOMIC DNA]</scope>
    <source>
        <strain evidence="6 7">CCGE525</strain>
        <plasmid evidence="7">prccge525c</plasmid>
    </source>
</reference>
<sequence length="161" mass="17726">MMNGEMARQVGAICFRRGKARSIEVLLITTRETQRWSIPKGWPIKGLKAHEVAEREAWEEAGVIGTVKKKPFGYYTYLKILGIDKVVPSMVQVHLLKVEKGFGEFPESGQRILEWLGPALARPIPPLLTRAAGVARNGLKAAETLARNPLLKAPDISALGS</sequence>
<dbReference type="InterPro" id="IPR015797">
    <property type="entry name" value="NUDIX_hydrolase-like_dom_sf"/>
</dbReference>
<dbReference type="GO" id="GO:1901911">
    <property type="term" value="P:adenosine 5'-(hexahydrogen pentaphosphate) catabolic process"/>
    <property type="evidence" value="ECO:0007669"/>
    <property type="project" value="TreeGrafter"/>
</dbReference>
<dbReference type="PANTHER" id="PTHR12629:SF0">
    <property type="entry name" value="DIPHOSPHOINOSITOL-POLYPHOSPHATE DIPHOSPHATASE"/>
    <property type="match status" value="1"/>
</dbReference>
<evidence type="ECO:0000259" key="5">
    <source>
        <dbReference type="Pfam" id="PF00293"/>
    </source>
</evidence>
<feature type="domain" description="Nudix hydrolase" evidence="5">
    <location>
        <begin position="9"/>
        <end position="77"/>
    </location>
</feature>
<dbReference type="Proteomes" id="UP000282195">
    <property type="component" value="Plasmid pRCCGE525c"/>
</dbReference>
<dbReference type="GO" id="GO:1901909">
    <property type="term" value="P:diadenosine hexaphosphate catabolic process"/>
    <property type="evidence" value="ECO:0007669"/>
    <property type="project" value="TreeGrafter"/>
</dbReference>
<dbReference type="InterPro" id="IPR000086">
    <property type="entry name" value="NUDIX_hydrolase_dom"/>
</dbReference>
<dbReference type="GO" id="GO:0034432">
    <property type="term" value="F:bis(5'-adenosyl)-pentaphosphatase activity"/>
    <property type="evidence" value="ECO:0007669"/>
    <property type="project" value="TreeGrafter"/>
</dbReference>
<comment type="cofactor">
    <cofactor evidence="1">
        <name>Mg(2+)</name>
        <dbReference type="ChEBI" id="CHEBI:18420"/>
    </cofactor>
</comment>
<accession>A0A387G1K8</accession>
<dbReference type="GO" id="GO:0046872">
    <property type="term" value="F:metal ion binding"/>
    <property type="evidence" value="ECO:0007669"/>
    <property type="project" value="UniProtKB-KW"/>
</dbReference>
<protein>
    <submittedName>
        <fullName evidence="6">NUDIX domain-containing protein</fullName>
    </submittedName>
</protein>
<dbReference type="GO" id="GO:1901907">
    <property type="term" value="P:diadenosine pentaphosphate catabolic process"/>
    <property type="evidence" value="ECO:0007669"/>
    <property type="project" value="TreeGrafter"/>
</dbReference>
<name>A0A387G1K8_9HYPH</name>
<dbReference type="Pfam" id="PF00293">
    <property type="entry name" value="NUDIX"/>
    <property type="match status" value="1"/>
</dbReference>
<dbReference type="GO" id="GO:0000298">
    <property type="term" value="F:endopolyphosphatase activity"/>
    <property type="evidence" value="ECO:0007669"/>
    <property type="project" value="TreeGrafter"/>
</dbReference>
<dbReference type="AlphaFoldDB" id="A0A387G1K8"/>
<evidence type="ECO:0000313" key="7">
    <source>
        <dbReference type="Proteomes" id="UP000282195"/>
    </source>
</evidence>
<evidence type="ECO:0000256" key="4">
    <source>
        <dbReference type="ARBA" id="ARBA00022842"/>
    </source>
</evidence>
<keyword evidence="2" id="KW-0479">Metal-binding</keyword>
<dbReference type="SUPFAM" id="SSF55811">
    <property type="entry name" value="Nudix"/>
    <property type="match status" value="1"/>
</dbReference>
<evidence type="ECO:0000256" key="2">
    <source>
        <dbReference type="ARBA" id="ARBA00022723"/>
    </source>
</evidence>
<dbReference type="PANTHER" id="PTHR12629">
    <property type="entry name" value="DIPHOSPHOINOSITOL POLYPHOSPHATE PHOSPHOHYDROLASE"/>
    <property type="match status" value="1"/>
</dbReference>
<geneLocation type="plasmid" evidence="7">
    <name>prccge525c</name>
</geneLocation>
<dbReference type="OrthoDB" id="7066910at2"/>
<dbReference type="InterPro" id="IPR047198">
    <property type="entry name" value="DDP-like_NUDIX"/>
</dbReference>
<gene>
    <name evidence="6" type="ORF">CCGE525_25770</name>
</gene>
<dbReference type="GO" id="GO:0008486">
    <property type="term" value="F:diphosphoinositol-polyphosphate diphosphatase activity"/>
    <property type="evidence" value="ECO:0007669"/>
    <property type="project" value="TreeGrafter"/>
</dbReference>
<dbReference type="GO" id="GO:0005737">
    <property type="term" value="C:cytoplasm"/>
    <property type="evidence" value="ECO:0007669"/>
    <property type="project" value="TreeGrafter"/>
</dbReference>
<evidence type="ECO:0000256" key="1">
    <source>
        <dbReference type="ARBA" id="ARBA00001946"/>
    </source>
</evidence>